<dbReference type="PANTHER" id="PTHR43133">
    <property type="entry name" value="RNA POLYMERASE ECF-TYPE SIGMA FACTO"/>
    <property type="match status" value="1"/>
</dbReference>
<dbReference type="RefSeq" id="WP_070247239.1">
    <property type="nucleotide sequence ID" value="NZ_LROM01000066.1"/>
</dbReference>
<dbReference type="GO" id="GO:0006352">
    <property type="term" value="P:DNA-templated transcription initiation"/>
    <property type="evidence" value="ECO:0007669"/>
    <property type="project" value="InterPro"/>
</dbReference>
<dbReference type="EMBL" id="LROM01000066">
    <property type="protein sequence ID" value="OFA05411.1"/>
    <property type="molecule type" value="Genomic_DNA"/>
</dbReference>
<keyword evidence="3" id="KW-0731">Sigma factor</keyword>
<protein>
    <submittedName>
        <fullName evidence="7">Putative RNA polymerase sigma factor FecI</fullName>
    </submittedName>
</protein>
<evidence type="ECO:0000256" key="2">
    <source>
        <dbReference type="ARBA" id="ARBA00023015"/>
    </source>
</evidence>
<dbReference type="InterPro" id="IPR013249">
    <property type="entry name" value="RNA_pol_sigma70_r4_t2"/>
</dbReference>
<dbReference type="Gene3D" id="1.10.10.10">
    <property type="entry name" value="Winged helix-like DNA-binding domain superfamily/Winged helix DNA-binding domain"/>
    <property type="match status" value="1"/>
</dbReference>
<comment type="caution">
    <text evidence="7">The sequence shown here is derived from an EMBL/GenBank/DDBJ whole genome shotgun (WGS) entry which is preliminary data.</text>
</comment>
<evidence type="ECO:0000313" key="7">
    <source>
        <dbReference type="EMBL" id="OFA05411.1"/>
    </source>
</evidence>
<dbReference type="InterPro" id="IPR013325">
    <property type="entry name" value="RNA_pol_sigma_r2"/>
</dbReference>
<keyword evidence="8" id="KW-1185">Reference proteome</keyword>
<evidence type="ECO:0000259" key="5">
    <source>
        <dbReference type="Pfam" id="PF04542"/>
    </source>
</evidence>
<dbReference type="Pfam" id="PF04542">
    <property type="entry name" value="Sigma70_r2"/>
    <property type="match status" value="1"/>
</dbReference>
<dbReference type="SUPFAM" id="SSF88946">
    <property type="entry name" value="Sigma2 domain of RNA polymerase sigma factors"/>
    <property type="match status" value="1"/>
</dbReference>
<comment type="similarity">
    <text evidence="1">Belongs to the sigma-70 factor family. ECF subfamily.</text>
</comment>
<dbReference type="GO" id="GO:0003677">
    <property type="term" value="F:DNA binding"/>
    <property type="evidence" value="ECO:0007669"/>
    <property type="project" value="InterPro"/>
</dbReference>
<dbReference type="Proteomes" id="UP000175989">
    <property type="component" value="Unassembled WGS sequence"/>
</dbReference>
<organism evidence="7 8">
    <name type="scientific">Duganella phyllosphaerae</name>
    <dbReference type="NCBI Taxonomy" id="762836"/>
    <lineage>
        <taxon>Bacteria</taxon>
        <taxon>Pseudomonadati</taxon>
        <taxon>Pseudomonadota</taxon>
        <taxon>Betaproteobacteria</taxon>
        <taxon>Burkholderiales</taxon>
        <taxon>Oxalobacteraceae</taxon>
        <taxon>Telluria group</taxon>
        <taxon>Duganella</taxon>
    </lineage>
</organism>
<dbReference type="InterPro" id="IPR039425">
    <property type="entry name" value="RNA_pol_sigma-70-like"/>
</dbReference>
<evidence type="ECO:0000256" key="1">
    <source>
        <dbReference type="ARBA" id="ARBA00010641"/>
    </source>
</evidence>
<dbReference type="InterPro" id="IPR036388">
    <property type="entry name" value="WH-like_DNA-bd_sf"/>
</dbReference>
<keyword evidence="2" id="KW-0805">Transcription regulation</keyword>
<dbReference type="InterPro" id="IPR007627">
    <property type="entry name" value="RNA_pol_sigma70_r2"/>
</dbReference>
<dbReference type="InterPro" id="IPR013324">
    <property type="entry name" value="RNA_pol_sigma_r3/r4-like"/>
</dbReference>
<evidence type="ECO:0000313" key="8">
    <source>
        <dbReference type="Proteomes" id="UP000175989"/>
    </source>
</evidence>
<dbReference type="Gene3D" id="1.10.1740.10">
    <property type="match status" value="1"/>
</dbReference>
<evidence type="ECO:0000259" key="6">
    <source>
        <dbReference type="Pfam" id="PF08281"/>
    </source>
</evidence>
<proteinExistence type="inferred from homology"/>
<reference evidence="8" key="1">
    <citation type="journal article" date="2016" name="Front. Microbiol.">
        <title>Molecular Keys to the Janthinobacterium and Duganella spp. Interaction with the Plant Pathogen Fusarium graminearum.</title>
        <authorList>
            <person name="Haack F.S."/>
            <person name="Poehlein A."/>
            <person name="Kroger C."/>
            <person name="Voigt C.A."/>
            <person name="Piepenbring M."/>
            <person name="Bode H.B."/>
            <person name="Daniel R."/>
            <person name="Schafer W."/>
            <person name="Streit W.R."/>
        </authorList>
    </citation>
    <scope>NUCLEOTIDE SEQUENCE [LARGE SCALE GENOMIC DNA]</scope>
    <source>
        <strain evidence="8">T54</strain>
    </source>
</reference>
<dbReference type="SUPFAM" id="SSF88659">
    <property type="entry name" value="Sigma3 and sigma4 domains of RNA polymerase sigma factors"/>
    <property type="match status" value="1"/>
</dbReference>
<keyword evidence="4" id="KW-0804">Transcription</keyword>
<feature type="domain" description="RNA polymerase sigma factor 70 region 4 type 2" evidence="6">
    <location>
        <begin position="111"/>
        <end position="163"/>
    </location>
</feature>
<evidence type="ECO:0000256" key="4">
    <source>
        <dbReference type="ARBA" id="ARBA00023163"/>
    </source>
</evidence>
<evidence type="ECO:0000256" key="3">
    <source>
        <dbReference type="ARBA" id="ARBA00023082"/>
    </source>
</evidence>
<dbReference type="Pfam" id="PF08281">
    <property type="entry name" value="Sigma70_r4_2"/>
    <property type="match status" value="1"/>
</dbReference>
<dbReference type="AlphaFoldDB" id="A0A1E7WZF2"/>
<name>A0A1E7WZF2_9BURK</name>
<dbReference type="InterPro" id="IPR014284">
    <property type="entry name" value="RNA_pol_sigma-70_dom"/>
</dbReference>
<dbReference type="OrthoDB" id="9180690at2"/>
<dbReference type="PANTHER" id="PTHR43133:SF63">
    <property type="entry name" value="RNA POLYMERASE SIGMA FACTOR FECI-RELATED"/>
    <property type="match status" value="1"/>
</dbReference>
<accession>A0A1E7WZF2</accession>
<dbReference type="NCBIfam" id="TIGR02937">
    <property type="entry name" value="sigma70-ECF"/>
    <property type="match status" value="1"/>
</dbReference>
<gene>
    <name evidence="7" type="primary">fecI_1</name>
    <name evidence="7" type="ORF">DUPY_15250</name>
</gene>
<feature type="domain" description="RNA polymerase sigma-70 region 2" evidence="5">
    <location>
        <begin position="16"/>
        <end position="80"/>
    </location>
</feature>
<sequence>MSAVTSVPCPDVAEMYCTHRRWLHTWLQRHLADTGTAADLTQDTFIRVLTTRSMQAPRESRALLTHIAKGLLIDYWRRRDIEQAYLQAVAHLAEHEAPSPETRLMLIEALVAVDNMLSTLKPLTRQMFLMAQLEGMTLAEIAVRTGKPAITVRRHIRRALLACMSTQQ</sequence>
<dbReference type="GO" id="GO:0016987">
    <property type="term" value="F:sigma factor activity"/>
    <property type="evidence" value="ECO:0007669"/>
    <property type="project" value="UniProtKB-KW"/>
</dbReference>